<evidence type="ECO:0000256" key="2">
    <source>
        <dbReference type="ARBA" id="ARBA00022729"/>
    </source>
</evidence>
<feature type="chain" id="PRO_5035854312" description="Stigma-specific Stig1 family protein" evidence="3">
    <location>
        <begin position="32"/>
        <end position="156"/>
    </location>
</feature>
<organism evidence="4 5">
    <name type="scientific">Ceratopteris richardii</name>
    <name type="common">Triangle waterfern</name>
    <dbReference type="NCBI Taxonomy" id="49495"/>
    <lineage>
        <taxon>Eukaryota</taxon>
        <taxon>Viridiplantae</taxon>
        <taxon>Streptophyta</taxon>
        <taxon>Embryophyta</taxon>
        <taxon>Tracheophyta</taxon>
        <taxon>Polypodiopsida</taxon>
        <taxon>Polypodiidae</taxon>
        <taxon>Polypodiales</taxon>
        <taxon>Pteridineae</taxon>
        <taxon>Pteridaceae</taxon>
        <taxon>Parkerioideae</taxon>
        <taxon>Ceratopteris</taxon>
    </lineage>
</organism>
<protein>
    <recommendedName>
        <fullName evidence="6">Stigma-specific Stig1 family protein</fullName>
    </recommendedName>
</protein>
<dbReference type="OMA" id="HINDRST"/>
<reference evidence="4" key="1">
    <citation type="submission" date="2021-08" db="EMBL/GenBank/DDBJ databases">
        <title>WGS assembly of Ceratopteris richardii.</title>
        <authorList>
            <person name="Marchant D.B."/>
            <person name="Chen G."/>
            <person name="Jenkins J."/>
            <person name="Shu S."/>
            <person name="Leebens-Mack J."/>
            <person name="Grimwood J."/>
            <person name="Schmutz J."/>
            <person name="Soltis P."/>
            <person name="Soltis D."/>
            <person name="Chen Z.-H."/>
        </authorList>
    </citation>
    <scope>NUCLEOTIDE SEQUENCE</scope>
    <source>
        <strain evidence="4">Whitten #5841</strain>
        <tissue evidence="4">Leaf</tissue>
    </source>
</reference>
<dbReference type="PANTHER" id="PTHR33227:SF48">
    <property type="entry name" value="STIGMA-SPECIFIC STIG1-LIKE PROTEIN 4"/>
    <property type="match status" value="1"/>
</dbReference>
<gene>
    <name evidence="4" type="ORF">KP509_12G080100</name>
</gene>
<evidence type="ECO:0000256" key="1">
    <source>
        <dbReference type="ARBA" id="ARBA00006010"/>
    </source>
</evidence>
<evidence type="ECO:0000313" key="5">
    <source>
        <dbReference type="Proteomes" id="UP000825935"/>
    </source>
</evidence>
<dbReference type="InterPro" id="IPR006969">
    <property type="entry name" value="Stig-like"/>
</dbReference>
<keyword evidence="2 3" id="KW-0732">Signal</keyword>
<proteinExistence type="inferred from homology"/>
<comment type="similarity">
    <text evidence="1">Belongs to the STIG1 family.</text>
</comment>
<dbReference type="Pfam" id="PF04885">
    <property type="entry name" value="Stig1"/>
    <property type="match status" value="1"/>
</dbReference>
<dbReference type="OrthoDB" id="2013942at2759"/>
<evidence type="ECO:0008006" key="6">
    <source>
        <dbReference type="Google" id="ProtNLM"/>
    </source>
</evidence>
<feature type="signal peptide" evidence="3">
    <location>
        <begin position="1"/>
        <end position="31"/>
    </location>
</feature>
<dbReference type="Proteomes" id="UP000825935">
    <property type="component" value="Chromosome 12"/>
</dbReference>
<evidence type="ECO:0000313" key="4">
    <source>
        <dbReference type="EMBL" id="KAH7423901.1"/>
    </source>
</evidence>
<dbReference type="EMBL" id="CM035417">
    <property type="protein sequence ID" value="KAH7423901.1"/>
    <property type="molecule type" value="Genomic_DNA"/>
</dbReference>
<dbReference type="AlphaFoldDB" id="A0A8T2TKI8"/>
<accession>A0A8T2TKI8</accession>
<comment type="caution">
    <text evidence="4">The sequence shown here is derived from an EMBL/GenBank/DDBJ whole genome shotgun (WGS) entry which is preliminary data.</text>
</comment>
<keyword evidence="5" id="KW-1185">Reference proteome</keyword>
<name>A0A8T2TKI8_CERRI</name>
<sequence>MGGRVMREGSLTSTASFALLIILLLQETVTSESDIKRSAGVYFEVVGKSTEAAAARRHALKKKLSVPVVRRRHMGCIAQPHVCATHKHEKCCRGRCRNVHNDAMNCGACGRFCPQGYVCCAGSCVDLSRDHANCGKCGNVCPSGLCCQRGLCGYDE</sequence>
<dbReference type="PANTHER" id="PTHR33227">
    <property type="entry name" value="STIGMA-SPECIFIC STIG1-LIKE PROTEIN 3"/>
    <property type="match status" value="1"/>
</dbReference>
<evidence type="ECO:0000256" key="3">
    <source>
        <dbReference type="SAM" id="SignalP"/>
    </source>
</evidence>